<proteinExistence type="predicted"/>
<evidence type="ECO:0000313" key="2">
    <source>
        <dbReference type="Proteomes" id="UP001284033"/>
    </source>
</evidence>
<organism evidence="1 2">
    <name type="scientific">Riemerella anatipestifer</name>
    <name type="common">Moraxella anatipestifer</name>
    <dbReference type="NCBI Taxonomy" id="34085"/>
    <lineage>
        <taxon>Bacteria</taxon>
        <taxon>Pseudomonadati</taxon>
        <taxon>Bacteroidota</taxon>
        <taxon>Flavobacteriia</taxon>
        <taxon>Flavobacteriales</taxon>
        <taxon>Weeksellaceae</taxon>
        <taxon>Riemerella</taxon>
    </lineage>
</organism>
<sequence>MNRILTLLSFLIFTNLCFSQTKGIEKNVNFTKNYISKHKGKTTINIPEVSELVNIIMALHKDAEKDNNMFDTKTDYYKEVKNYFAPYRTHPILDTIQKYISDIKYYDQYGANMFSRESYGYYYALKMNACTYEFSNDGKIKNNGTVKEVAKGWYMFDPMKDIKLFEDFARKSNFRKFYKNHKNYYNGLITTYNQLNPVQKMQKWLDNKFGFGYGSYAIYFSPLVNGAHSTQRFEDNGFTQTMMFINRAELDKEYSKTINELLESRVVFTEIDHNYVNPVSDRHLEKIKYSFSNLEKWAMSDVLTTYNSAYKVFNEYMTFAVYSLYILDNYKEDEFKEYLPMLEKKMVEQRKFIKFKEFNRTFIEKYRLNKNIKPDELYIYMLNWAENINKK</sequence>
<dbReference type="AlphaFoldDB" id="A0AAP6HIX7"/>
<protein>
    <submittedName>
        <fullName evidence="1">DUF4932 domain-containing protein</fullName>
    </submittedName>
</protein>
<comment type="caution">
    <text evidence="1">The sequence shown here is derived from an EMBL/GenBank/DDBJ whole genome shotgun (WGS) entry which is preliminary data.</text>
</comment>
<evidence type="ECO:0000313" key="1">
    <source>
        <dbReference type="EMBL" id="MDY3513740.1"/>
    </source>
</evidence>
<reference evidence="1" key="1">
    <citation type="submission" date="2023-01" db="EMBL/GenBank/DDBJ databases">
        <title>Genome-based studies on antimicrobial resistance profiles of Riemerella anatipestifer in China, 1994 to 2021.</title>
        <authorList>
            <person name="Yang Z."/>
            <person name="Zhu D."/>
        </authorList>
    </citation>
    <scope>NUCLEOTIDE SEQUENCE</scope>
    <source>
        <strain evidence="1">RCAD1218</strain>
    </source>
</reference>
<dbReference type="EMBL" id="JAQZHK010000023">
    <property type="protein sequence ID" value="MDY3513740.1"/>
    <property type="molecule type" value="Genomic_DNA"/>
</dbReference>
<accession>A0AAP6HIX7</accession>
<name>A0AAP6HIX7_RIEAN</name>
<gene>
    <name evidence="1" type="ORF">PG303_11040</name>
</gene>
<dbReference type="RefSeq" id="WP_154469531.1">
    <property type="nucleotide sequence ID" value="NZ_CP121210.1"/>
</dbReference>
<dbReference type="Proteomes" id="UP001284033">
    <property type="component" value="Unassembled WGS sequence"/>
</dbReference>